<dbReference type="Proteomes" id="UP000015101">
    <property type="component" value="Unassembled WGS sequence"/>
</dbReference>
<proteinExistence type="predicted"/>
<dbReference type="RefSeq" id="XP_009021311.1">
    <property type="nucleotide sequence ID" value="XM_009023063.1"/>
</dbReference>
<dbReference type="CTD" id="20205474"/>
<reference evidence="2" key="3">
    <citation type="submission" date="2015-06" db="UniProtKB">
        <authorList>
            <consortium name="EnsemblMetazoa"/>
        </authorList>
    </citation>
    <scope>IDENTIFICATION</scope>
</reference>
<dbReference type="HOGENOM" id="CLU_1435891_0_0_1"/>
<dbReference type="AlphaFoldDB" id="T1F9H5"/>
<name>T1F9H5_HELRO</name>
<keyword evidence="3" id="KW-1185">Reference proteome</keyword>
<protein>
    <submittedName>
        <fullName evidence="1 2">Uncharacterized protein</fullName>
    </submittedName>
</protein>
<dbReference type="InParanoid" id="T1F9H5"/>
<gene>
    <name evidence="2" type="primary">20205474</name>
    <name evidence="1" type="ORF">HELRODRAFT_175657</name>
</gene>
<accession>T1F9H5</accession>
<evidence type="ECO:0000313" key="2">
    <source>
        <dbReference type="EnsemblMetazoa" id="HelroP175657"/>
    </source>
</evidence>
<dbReference type="EMBL" id="KB096900">
    <property type="protein sequence ID" value="ESO00674.1"/>
    <property type="molecule type" value="Genomic_DNA"/>
</dbReference>
<reference evidence="3" key="1">
    <citation type="submission" date="2012-12" db="EMBL/GenBank/DDBJ databases">
        <authorList>
            <person name="Hellsten U."/>
            <person name="Grimwood J."/>
            <person name="Chapman J.A."/>
            <person name="Shapiro H."/>
            <person name="Aerts A."/>
            <person name="Otillar R.P."/>
            <person name="Terry A.Y."/>
            <person name="Boore J.L."/>
            <person name="Simakov O."/>
            <person name="Marletaz F."/>
            <person name="Cho S.-J."/>
            <person name="Edsinger-Gonzales E."/>
            <person name="Havlak P."/>
            <person name="Kuo D.-H."/>
            <person name="Larsson T."/>
            <person name="Lv J."/>
            <person name="Arendt D."/>
            <person name="Savage R."/>
            <person name="Osoegawa K."/>
            <person name="de Jong P."/>
            <person name="Lindberg D.R."/>
            <person name="Seaver E.C."/>
            <person name="Weisblat D.A."/>
            <person name="Putnam N.H."/>
            <person name="Grigoriev I.V."/>
            <person name="Rokhsar D.S."/>
        </authorList>
    </citation>
    <scope>NUCLEOTIDE SEQUENCE</scope>
</reference>
<dbReference type="EnsemblMetazoa" id="HelroT175657">
    <property type="protein sequence ID" value="HelroP175657"/>
    <property type="gene ID" value="HelroG175657"/>
</dbReference>
<sequence>MDPSKPPSKIDGEIDQMRILFMNVCLGLSNEREMVSKIESISKAKVQDYKYFQHQNQLFVEFANEPDVPNIMKELCTRPLLGHMASFERIPKTNFVQIISQGPVGKEMKKYTLDSETFSVRPYYTDNVLPQEFYWYHQSCHHAKFPSREECRLTNNGDVVGSSGKKKKKPFLHFVPQFYERVCEIAFKE</sequence>
<dbReference type="EMBL" id="AMQM01005391">
    <property type="status" value="NOT_ANNOTATED_CDS"/>
    <property type="molecule type" value="Genomic_DNA"/>
</dbReference>
<dbReference type="KEGG" id="hro:HELRODRAFT_175657"/>
<evidence type="ECO:0000313" key="3">
    <source>
        <dbReference type="Proteomes" id="UP000015101"/>
    </source>
</evidence>
<evidence type="ECO:0000313" key="1">
    <source>
        <dbReference type="EMBL" id="ESO00674.1"/>
    </source>
</evidence>
<organism evidence="2 3">
    <name type="scientific">Helobdella robusta</name>
    <name type="common">Californian leech</name>
    <dbReference type="NCBI Taxonomy" id="6412"/>
    <lineage>
        <taxon>Eukaryota</taxon>
        <taxon>Metazoa</taxon>
        <taxon>Spiralia</taxon>
        <taxon>Lophotrochozoa</taxon>
        <taxon>Annelida</taxon>
        <taxon>Clitellata</taxon>
        <taxon>Hirudinea</taxon>
        <taxon>Rhynchobdellida</taxon>
        <taxon>Glossiphoniidae</taxon>
        <taxon>Helobdella</taxon>
    </lineage>
</organism>
<dbReference type="GeneID" id="20205474"/>
<reference evidence="1 3" key="2">
    <citation type="journal article" date="2013" name="Nature">
        <title>Insights into bilaterian evolution from three spiralian genomes.</title>
        <authorList>
            <person name="Simakov O."/>
            <person name="Marletaz F."/>
            <person name="Cho S.J."/>
            <person name="Edsinger-Gonzales E."/>
            <person name="Havlak P."/>
            <person name="Hellsten U."/>
            <person name="Kuo D.H."/>
            <person name="Larsson T."/>
            <person name="Lv J."/>
            <person name="Arendt D."/>
            <person name="Savage R."/>
            <person name="Osoegawa K."/>
            <person name="de Jong P."/>
            <person name="Grimwood J."/>
            <person name="Chapman J.A."/>
            <person name="Shapiro H."/>
            <person name="Aerts A."/>
            <person name="Otillar R.P."/>
            <person name="Terry A.Y."/>
            <person name="Boore J.L."/>
            <person name="Grigoriev I.V."/>
            <person name="Lindberg D.R."/>
            <person name="Seaver E.C."/>
            <person name="Weisblat D.A."/>
            <person name="Putnam N.H."/>
            <person name="Rokhsar D.S."/>
        </authorList>
    </citation>
    <scope>NUCLEOTIDE SEQUENCE</scope>
</reference>